<proteinExistence type="predicted"/>
<dbReference type="OrthoDB" id="8116274at2"/>
<sequence>MSKLELAVQEAEKLPEELREKLGDDLLHYIHKYLALRDEIEIGLRELDAGEVEDGETVLADLKARYGA</sequence>
<name>A0A2P7RXG3_9HYPH</name>
<accession>A0A2P7RXG3</accession>
<keyword evidence="2" id="KW-1185">Reference proteome</keyword>
<dbReference type="Proteomes" id="UP000241229">
    <property type="component" value="Unassembled WGS sequence"/>
</dbReference>
<gene>
    <name evidence="1" type="ORF">C7I84_24055</name>
</gene>
<reference evidence="1 2" key="1">
    <citation type="submission" date="2018-03" db="EMBL/GenBank/DDBJ databases">
        <title>The draft genome of Mesorhizobium sp. 6GN-30.</title>
        <authorList>
            <person name="Liu L."/>
            <person name="Li L."/>
            <person name="Wang T."/>
            <person name="Zhang X."/>
            <person name="Liang L."/>
        </authorList>
    </citation>
    <scope>NUCLEOTIDE SEQUENCE [LARGE SCALE GENOMIC DNA]</scope>
    <source>
        <strain evidence="1 2">6GN30</strain>
    </source>
</reference>
<protein>
    <submittedName>
        <fullName evidence="1">Uncharacterized protein</fullName>
    </submittedName>
</protein>
<organism evidence="1 2">
    <name type="scientific">Kumtagia ephedrae</name>
    <dbReference type="NCBI Taxonomy" id="2116701"/>
    <lineage>
        <taxon>Bacteria</taxon>
        <taxon>Pseudomonadati</taxon>
        <taxon>Pseudomonadota</taxon>
        <taxon>Alphaproteobacteria</taxon>
        <taxon>Hyphomicrobiales</taxon>
        <taxon>Phyllobacteriaceae</taxon>
        <taxon>Kumtagia</taxon>
    </lineage>
</organism>
<comment type="caution">
    <text evidence="1">The sequence shown here is derived from an EMBL/GenBank/DDBJ whole genome shotgun (WGS) entry which is preliminary data.</text>
</comment>
<dbReference type="AlphaFoldDB" id="A0A2P7RXG3"/>
<dbReference type="EMBL" id="PXYK01000029">
    <property type="protein sequence ID" value="PSJ54879.1"/>
    <property type="molecule type" value="Genomic_DNA"/>
</dbReference>
<evidence type="ECO:0000313" key="2">
    <source>
        <dbReference type="Proteomes" id="UP000241229"/>
    </source>
</evidence>
<evidence type="ECO:0000313" key="1">
    <source>
        <dbReference type="EMBL" id="PSJ54879.1"/>
    </source>
</evidence>
<dbReference type="RefSeq" id="WP_106774756.1">
    <property type="nucleotide sequence ID" value="NZ_PXYK01000029.1"/>
</dbReference>